<sequence>MRKTRQPATTTVPSGSGTPAPQGNRAARRAAAHGRAAEPGTESGRLPARRDGRAHTKAAHSRADFAARRSG</sequence>
<dbReference type="EMBL" id="BAAAQK010000004">
    <property type="protein sequence ID" value="GAA1837017.1"/>
    <property type="molecule type" value="Genomic_DNA"/>
</dbReference>
<comment type="caution">
    <text evidence="2">The sequence shown here is derived from an EMBL/GenBank/DDBJ whole genome shotgun (WGS) entry which is preliminary data.</text>
</comment>
<feature type="region of interest" description="Disordered" evidence="1">
    <location>
        <begin position="1"/>
        <end position="71"/>
    </location>
</feature>
<keyword evidence="3" id="KW-1185">Reference proteome</keyword>
<dbReference type="RefSeq" id="WP_344413755.1">
    <property type="nucleotide sequence ID" value="NZ_BAAAQK010000004.1"/>
</dbReference>
<reference evidence="2 3" key="1">
    <citation type="journal article" date="2019" name="Int. J. Syst. Evol. Microbiol.">
        <title>The Global Catalogue of Microorganisms (GCM) 10K type strain sequencing project: providing services to taxonomists for standard genome sequencing and annotation.</title>
        <authorList>
            <consortium name="The Broad Institute Genomics Platform"/>
            <consortium name="The Broad Institute Genome Sequencing Center for Infectious Disease"/>
            <person name="Wu L."/>
            <person name="Ma J."/>
        </authorList>
    </citation>
    <scope>NUCLEOTIDE SEQUENCE [LARGE SCALE GENOMIC DNA]</scope>
    <source>
        <strain evidence="2 3">JCM 16009</strain>
    </source>
</reference>
<evidence type="ECO:0000313" key="3">
    <source>
        <dbReference type="Proteomes" id="UP001500449"/>
    </source>
</evidence>
<name>A0ABN2MSA1_9PSEU</name>
<protein>
    <submittedName>
        <fullName evidence="2">Uncharacterized protein</fullName>
    </submittedName>
</protein>
<feature type="compositionally biased region" description="Polar residues" evidence="1">
    <location>
        <begin position="1"/>
        <end position="21"/>
    </location>
</feature>
<dbReference type="Proteomes" id="UP001500449">
    <property type="component" value="Unassembled WGS sequence"/>
</dbReference>
<accession>A0ABN2MSA1</accession>
<gene>
    <name evidence="2" type="ORF">GCM10009836_14500</name>
</gene>
<organism evidence="2 3">
    <name type="scientific">Pseudonocardia ailaonensis</name>
    <dbReference type="NCBI Taxonomy" id="367279"/>
    <lineage>
        <taxon>Bacteria</taxon>
        <taxon>Bacillati</taxon>
        <taxon>Actinomycetota</taxon>
        <taxon>Actinomycetes</taxon>
        <taxon>Pseudonocardiales</taxon>
        <taxon>Pseudonocardiaceae</taxon>
        <taxon>Pseudonocardia</taxon>
    </lineage>
</organism>
<feature type="compositionally biased region" description="Basic and acidic residues" evidence="1">
    <location>
        <begin position="61"/>
        <end position="71"/>
    </location>
</feature>
<proteinExistence type="predicted"/>
<evidence type="ECO:0000313" key="2">
    <source>
        <dbReference type="EMBL" id="GAA1837017.1"/>
    </source>
</evidence>
<evidence type="ECO:0000256" key="1">
    <source>
        <dbReference type="SAM" id="MobiDB-lite"/>
    </source>
</evidence>